<dbReference type="Gene3D" id="1.10.3750.10">
    <property type="entry name" value="YhaI-like"/>
    <property type="match status" value="1"/>
</dbReference>
<evidence type="ECO:0008006" key="3">
    <source>
        <dbReference type="Google" id="ProtNLM"/>
    </source>
</evidence>
<dbReference type="EMBL" id="BMLN01000011">
    <property type="protein sequence ID" value="GGO05894.1"/>
    <property type="molecule type" value="Genomic_DNA"/>
</dbReference>
<dbReference type="InterPro" id="IPR035945">
    <property type="entry name" value="YhaI-like_sf"/>
</dbReference>
<sequence length="117" mass="13739">MPDKDLEERVDRMEFYLSLMRDMVVDPESYALWDYIMSEELNEEQANQMLSILKKHHAKLQPGESELNKDVKLELDIDLKQLLHLFEKPANEAGVYSILLRASKLPQYPLYASLLEK</sequence>
<evidence type="ECO:0000313" key="1">
    <source>
        <dbReference type="EMBL" id="GGO05894.1"/>
    </source>
</evidence>
<proteinExistence type="predicted"/>
<protein>
    <recommendedName>
        <fullName evidence="3">DUF1878 family protein</fullName>
    </recommendedName>
</protein>
<reference evidence="2" key="1">
    <citation type="journal article" date="2019" name="Int. J. Syst. Evol. Microbiol.">
        <title>The Global Catalogue of Microorganisms (GCM) 10K type strain sequencing project: providing services to taxonomists for standard genome sequencing and annotation.</title>
        <authorList>
            <consortium name="The Broad Institute Genomics Platform"/>
            <consortium name="The Broad Institute Genome Sequencing Center for Infectious Disease"/>
            <person name="Wu L."/>
            <person name="Ma J."/>
        </authorList>
    </citation>
    <scope>NUCLEOTIDE SEQUENCE [LARGE SCALE GENOMIC DNA]</scope>
    <source>
        <strain evidence="2">CGMCC 1.6964</strain>
    </source>
</reference>
<evidence type="ECO:0000313" key="2">
    <source>
        <dbReference type="Proteomes" id="UP000606653"/>
    </source>
</evidence>
<organism evidence="1 2">
    <name type="scientific">Saccharibacillus kuerlensis</name>
    <dbReference type="NCBI Taxonomy" id="459527"/>
    <lineage>
        <taxon>Bacteria</taxon>
        <taxon>Bacillati</taxon>
        <taxon>Bacillota</taxon>
        <taxon>Bacilli</taxon>
        <taxon>Bacillales</taxon>
        <taxon>Paenibacillaceae</taxon>
        <taxon>Saccharibacillus</taxon>
    </lineage>
</organism>
<keyword evidence="2" id="KW-1185">Reference proteome</keyword>
<gene>
    <name evidence="1" type="ORF">GCM10010969_32690</name>
</gene>
<comment type="caution">
    <text evidence="1">The sequence shown here is derived from an EMBL/GenBank/DDBJ whole genome shotgun (WGS) entry which is preliminary data.</text>
</comment>
<accession>A0ABQ2L7B2</accession>
<dbReference type="SUPFAM" id="SSF109915">
    <property type="entry name" value="Hypothetical protein YhaI"/>
    <property type="match status" value="1"/>
</dbReference>
<dbReference type="RefSeq" id="WP_018979063.1">
    <property type="nucleotide sequence ID" value="NZ_BMLN01000011.1"/>
</dbReference>
<dbReference type="Proteomes" id="UP000606653">
    <property type="component" value="Unassembled WGS sequence"/>
</dbReference>
<name>A0ABQ2L7B2_9BACL</name>